<accession>W4H5Q1</accession>
<evidence type="ECO:0000256" key="1">
    <source>
        <dbReference type="SAM" id="Coils"/>
    </source>
</evidence>
<sequence length="414" mass="49559">MEAKLVALQRQSLQQNAVRHSFSTAIASRFFVDGSLARRQRLMESSHRRQERLRDKTQIEQRKGEWLRRTYEEKKQLEDKKRERDLDRSRRRLHNASASRIQRTWRRSYHKRLYWRLLNHAAALIQVAMRDYTLHQHAIRFQSAVTLQRWWHLVFFRRQRRIAQDRILNGMYHHVLQRRGRRFRLQLAAALIIQRTWMRYWHGIKAAAAATIQRCARRRQRKRQMKRLASIHLHLQTIERMDASARVLQRNMALWAVTARLVSDAVFQRVLQLTKQPKGHSVVTDDVPHEGLAKAAADEVKLQRLKATLLRDIDDLRRVRVPKATQQRNDEQESLRRLKALESQRLAKDKEREVERLRQVEDHTRREIRWELEKQLDHQRRVKMKQGKVHRDSNNAGGGASGTKGRIDCRVEVE</sequence>
<proteinExistence type="predicted"/>
<dbReference type="AlphaFoldDB" id="W4H5Q1"/>
<feature type="coiled-coil region" evidence="1">
    <location>
        <begin position="324"/>
        <end position="367"/>
    </location>
</feature>
<feature type="region of interest" description="Disordered" evidence="2">
    <location>
        <begin position="379"/>
        <end position="414"/>
    </location>
</feature>
<keyword evidence="1" id="KW-0175">Coiled coil</keyword>
<reference evidence="3" key="1">
    <citation type="submission" date="2013-12" db="EMBL/GenBank/DDBJ databases">
        <title>The Genome Sequence of Aphanomyces astaci APO3.</title>
        <authorList>
            <consortium name="The Broad Institute Genomics Platform"/>
            <person name="Russ C."/>
            <person name="Tyler B."/>
            <person name="van West P."/>
            <person name="Dieguez-Uribeondo J."/>
            <person name="Young S.K."/>
            <person name="Zeng Q."/>
            <person name="Gargeya S."/>
            <person name="Fitzgerald M."/>
            <person name="Abouelleil A."/>
            <person name="Alvarado L."/>
            <person name="Chapman S.B."/>
            <person name="Gainer-Dewar J."/>
            <person name="Goldberg J."/>
            <person name="Griggs A."/>
            <person name="Gujja S."/>
            <person name="Hansen M."/>
            <person name="Howarth C."/>
            <person name="Imamovic A."/>
            <person name="Ireland A."/>
            <person name="Larimer J."/>
            <person name="McCowan C."/>
            <person name="Murphy C."/>
            <person name="Pearson M."/>
            <person name="Poon T.W."/>
            <person name="Priest M."/>
            <person name="Roberts A."/>
            <person name="Saif S."/>
            <person name="Shea T."/>
            <person name="Sykes S."/>
            <person name="Wortman J."/>
            <person name="Nusbaum C."/>
            <person name="Birren B."/>
        </authorList>
    </citation>
    <scope>NUCLEOTIDE SEQUENCE [LARGE SCALE GENOMIC DNA]</scope>
    <source>
        <strain evidence="3">APO3</strain>
    </source>
</reference>
<feature type="compositionally biased region" description="Basic and acidic residues" evidence="2">
    <location>
        <begin position="405"/>
        <end position="414"/>
    </location>
</feature>
<gene>
    <name evidence="3" type="ORF">H257_02198</name>
</gene>
<dbReference type="RefSeq" id="XP_009824036.1">
    <property type="nucleotide sequence ID" value="XM_009825734.1"/>
</dbReference>
<dbReference type="GeneID" id="20804194"/>
<dbReference type="OrthoDB" id="78376at2759"/>
<evidence type="ECO:0000313" key="3">
    <source>
        <dbReference type="EMBL" id="ETV87237.1"/>
    </source>
</evidence>
<organism evidence="3">
    <name type="scientific">Aphanomyces astaci</name>
    <name type="common">Crayfish plague agent</name>
    <dbReference type="NCBI Taxonomy" id="112090"/>
    <lineage>
        <taxon>Eukaryota</taxon>
        <taxon>Sar</taxon>
        <taxon>Stramenopiles</taxon>
        <taxon>Oomycota</taxon>
        <taxon>Saprolegniomycetes</taxon>
        <taxon>Saprolegniales</taxon>
        <taxon>Verrucalvaceae</taxon>
        <taxon>Aphanomyces</taxon>
    </lineage>
</organism>
<dbReference type="VEuPathDB" id="FungiDB:H257_02198"/>
<protein>
    <submittedName>
        <fullName evidence="3">Uncharacterized protein</fullName>
    </submittedName>
</protein>
<evidence type="ECO:0000256" key="2">
    <source>
        <dbReference type="SAM" id="MobiDB-lite"/>
    </source>
</evidence>
<name>W4H5Q1_APHAT</name>
<dbReference type="EMBL" id="KI913116">
    <property type="protein sequence ID" value="ETV87237.1"/>
    <property type="molecule type" value="Genomic_DNA"/>
</dbReference>